<dbReference type="EMBL" id="BMFW01000002">
    <property type="protein sequence ID" value="GGH91263.1"/>
    <property type="molecule type" value="Genomic_DNA"/>
</dbReference>
<dbReference type="PROSITE" id="PS50093">
    <property type="entry name" value="PKD"/>
    <property type="match status" value="1"/>
</dbReference>
<organism evidence="3 4">
    <name type="scientific">Arthrobacter liuii</name>
    <dbReference type="NCBI Taxonomy" id="1476996"/>
    <lineage>
        <taxon>Bacteria</taxon>
        <taxon>Bacillati</taxon>
        <taxon>Actinomycetota</taxon>
        <taxon>Actinomycetes</taxon>
        <taxon>Micrococcales</taxon>
        <taxon>Micrococcaceae</taxon>
        <taxon>Arthrobacter</taxon>
    </lineage>
</organism>
<protein>
    <recommendedName>
        <fullName evidence="2">PKD domain-containing protein</fullName>
    </recommendedName>
</protein>
<feature type="signal peptide" evidence="1">
    <location>
        <begin position="1"/>
        <end position="25"/>
    </location>
</feature>
<comment type="caution">
    <text evidence="3">The sequence shown here is derived from an EMBL/GenBank/DDBJ whole genome shotgun (WGS) entry which is preliminary data.</text>
</comment>
<evidence type="ECO:0000259" key="2">
    <source>
        <dbReference type="PROSITE" id="PS50093"/>
    </source>
</evidence>
<accession>A0ABQ2AJI5</accession>
<sequence>MKRIRTLGAAVTFAVPLIAVSSVLAAPAQAVTCQTGTATPTNTFPGDVVMANNFESGTLNGFVVNTSGTGTASVSSAQAHSGACSAYLHVTADSGSLANFSTALPAATQQVYADGWFNITVEGVSGNNVPYFRFFDGNTRYVDIYRDNASGLLWLRVLAPDGTYNSTRLMSSTVALNSWHHVATHFIPNGATSTVEVWVDGAQVYSNSQVNITATAVTRVQNGAEHYQQMGDEYIDDLIVKSVASAAAASFTATPSSGTPPLSVTFKDTSTGAPVSWSWNFGDGTTSTVQNPTHTYSTGGTYTATLTATYSNGSTKSASSTITVQTLALAMDAKAAQWGLGTATSDVTPIRNGGYYRNYQSGAIISTPAHSLFVSRGAIRNEWAALAFENGLMGYPATDEVGGLVNGGVYQNYDGGAIIWAPATGAHESFGPIRQVWAQLGFEGGVLAYPTSEVVTGLVNGGSYQNYQGGAIVSSPASGTHESVGSIRTEWQALGFERGILGYPSTGVVKGLVNGGSYQNYQGGAIVSSPASGTHESVGPIRQVWAQLGFEGGVLAYPTSEVVTGLVNGGSYQNYQGGAIVSSPASGTHESVGSIRTEWQALGFERGILGYPTTGVVTGLVNGGSYQNYQGGAIVSSPTSGTHESYGAIRAAWMSTGFETGALGYPTSEVYSVPNGTAQDFQGGRITNINGTTTVTYTQK</sequence>
<dbReference type="Gene3D" id="2.60.40.10">
    <property type="entry name" value="Immunoglobulins"/>
    <property type="match status" value="1"/>
</dbReference>
<dbReference type="CDD" id="cd00146">
    <property type="entry name" value="PKD"/>
    <property type="match status" value="1"/>
</dbReference>
<evidence type="ECO:0000256" key="1">
    <source>
        <dbReference type="SAM" id="SignalP"/>
    </source>
</evidence>
<dbReference type="Pfam" id="PF08310">
    <property type="entry name" value="LGFP"/>
    <property type="match status" value="6"/>
</dbReference>
<dbReference type="Proteomes" id="UP000643279">
    <property type="component" value="Unassembled WGS sequence"/>
</dbReference>
<reference evidence="4" key="1">
    <citation type="journal article" date="2019" name="Int. J. Syst. Evol. Microbiol.">
        <title>The Global Catalogue of Microorganisms (GCM) 10K type strain sequencing project: providing services to taxonomists for standard genome sequencing and annotation.</title>
        <authorList>
            <consortium name="The Broad Institute Genomics Platform"/>
            <consortium name="The Broad Institute Genome Sequencing Center for Infectious Disease"/>
            <person name="Wu L."/>
            <person name="Ma J."/>
        </authorList>
    </citation>
    <scope>NUCLEOTIDE SEQUENCE [LARGE SCALE GENOMIC DNA]</scope>
    <source>
        <strain evidence="4">CGMCC 1.12778</strain>
    </source>
</reference>
<dbReference type="InterPro" id="IPR000601">
    <property type="entry name" value="PKD_dom"/>
</dbReference>
<dbReference type="InterPro" id="IPR013783">
    <property type="entry name" value="Ig-like_fold"/>
</dbReference>
<feature type="domain" description="PKD" evidence="2">
    <location>
        <begin position="247"/>
        <end position="331"/>
    </location>
</feature>
<keyword evidence="1" id="KW-0732">Signal</keyword>
<dbReference type="Pfam" id="PF18911">
    <property type="entry name" value="PKD_4"/>
    <property type="match status" value="1"/>
</dbReference>
<dbReference type="SMART" id="SM00089">
    <property type="entry name" value="PKD"/>
    <property type="match status" value="1"/>
</dbReference>
<name>A0ABQ2AJI5_9MICC</name>
<gene>
    <name evidence="3" type="ORF">GCM10007170_07010</name>
</gene>
<dbReference type="InterPro" id="IPR013320">
    <property type="entry name" value="ConA-like_dom_sf"/>
</dbReference>
<feature type="chain" id="PRO_5047129743" description="PKD domain-containing protein" evidence="1">
    <location>
        <begin position="26"/>
        <end position="700"/>
    </location>
</feature>
<dbReference type="InterPro" id="IPR022409">
    <property type="entry name" value="PKD/Chitinase_dom"/>
</dbReference>
<dbReference type="InterPro" id="IPR035986">
    <property type="entry name" value="PKD_dom_sf"/>
</dbReference>
<dbReference type="SUPFAM" id="SSF49899">
    <property type="entry name" value="Concanavalin A-like lectins/glucanases"/>
    <property type="match status" value="1"/>
</dbReference>
<evidence type="ECO:0000313" key="3">
    <source>
        <dbReference type="EMBL" id="GGH91263.1"/>
    </source>
</evidence>
<proteinExistence type="predicted"/>
<keyword evidence="4" id="KW-1185">Reference proteome</keyword>
<dbReference type="SUPFAM" id="SSF49299">
    <property type="entry name" value="PKD domain"/>
    <property type="match status" value="1"/>
</dbReference>
<dbReference type="Gene3D" id="2.60.120.200">
    <property type="match status" value="1"/>
</dbReference>
<dbReference type="InterPro" id="IPR013207">
    <property type="entry name" value="LGFP"/>
</dbReference>
<evidence type="ECO:0000313" key="4">
    <source>
        <dbReference type="Proteomes" id="UP000643279"/>
    </source>
</evidence>